<sequence>MPELQRLPDKMHIVILFVVFMVAGITRVFAASPTDQLIQSQAENLPKDQVEKYWDTLMKEYGGFFPDQKTPSFMDMLLPGGSGFSLKSVLTAAGTFMWHEVLYNGKLLVTIVILSIMSMILETLQAAFERKTVSKVAYALCYMVIIVLAINSFNVAIGYAKEAIDRMIDFMMAMVPLLFALLASMGNIVTVSVTHPLIIFMINTIGTLIHVMVFPLLFFSAVLHLVSSLSDKYKLTQMANLLRNISVGLLGVLLTIFLGVISVQGITGSITDGVTIRAAKYVSGSFIPVVGKMFADATDTVISASLLVKNSIGLAGVIIILFLCAFPAIKILTLALIYKVSAAIMQPLGDSPITACLDTIGKSMIYVFAALAAVGLMFFLAITIMLTAGNVTVMMR</sequence>
<dbReference type="Pfam" id="PF09546">
    <property type="entry name" value="Spore_III_AE"/>
    <property type="match status" value="1"/>
</dbReference>
<evidence type="ECO:0000256" key="1">
    <source>
        <dbReference type="SAM" id="Phobius"/>
    </source>
</evidence>
<evidence type="ECO:0000313" key="2">
    <source>
        <dbReference type="EMBL" id="MET3543895.1"/>
    </source>
</evidence>
<keyword evidence="1" id="KW-1133">Transmembrane helix</keyword>
<feature type="transmembrane region" description="Helical" evidence="1">
    <location>
        <begin position="312"/>
        <end position="338"/>
    </location>
</feature>
<proteinExistence type="predicted"/>
<dbReference type="Proteomes" id="UP001549098">
    <property type="component" value="Unassembled WGS sequence"/>
</dbReference>
<dbReference type="EMBL" id="JBEPLV010000001">
    <property type="protein sequence ID" value="MET3543895.1"/>
    <property type="molecule type" value="Genomic_DNA"/>
</dbReference>
<comment type="caution">
    <text evidence="2">The sequence shown here is derived from an EMBL/GenBank/DDBJ whole genome shotgun (WGS) entry which is preliminary data.</text>
</comment>
<keyword evidence="3" id="KW-1185">Reference proteome</keyword>
<feature type="transmembrane region" description="Helical" evidence="1">
    <location>
        <begin position="136"/>
        <end position="158"/>
    </location>
</feature>
<dbReference type="RefSeq" id="WP_354494820.1">
    <property type="nucleotide sequence ID" value="NZ_JBEPLV010000001.1"/>
</dbReference>
<feature type="transmembrane region" description="Helical" evidence="1">
    <location>
        <begin position="197"/>
        <end position="226"/>
    </location>
</feature>
<feature type="transmembrane region" description="Helical" evidence="1">
    <location>
        <begin position="365"/>
        <end position="388"/>
    </location>
</feature>
<keyword evidence="1" id="KW-0812">Transmembrane</keyword>
<reference evidence="2 3" key="1">
    <citation type="submission" date="2024-06" db="EMBL/GenBank/DDBJ databases">
        <title>Genomic Encyclopedia of Type Strains, Phase IV (KMG-IV): sequencing the most valuable type-strain genomes for metagenomic binning, comparative biology and taxonomic classification.</title>
        <authorList>
            <person name="Goeker M."/>
        </authorList>
    </citation>
    <scope>NUCLEOTIDE SEQUENCE [LARGE SCALE GENOMIC DNA]</scope>
    <source>
        <strain evidence="2 3">DSM 17253</strain>
    </source>
</reference>
<organism evidence="2 3">
    <name type="scientific">Paenibacillus favisporus</name>
    <dbReference type="NCBI Taxonomy" id="221028"/>
    <lineage>
        <taxon>Bacteria</taxon>
        <taxon>Bacillati</taxon>
        <taxon>Bacillota</taxon>
        <taxon>Bacilli</taxon>
        <taxon>Bacillales</taxon>
        <taxon>Paenibacillaceae</taxon>
        <taxon>Paenibacillus</taxon>
    </lineage>
</organism>
<dbReference type="InterPro" id="IPR014194">
    <property type="entry name" value="Spore_III_AE"/>
</dbReference>
<feature type="transmembrane region" description="Helical" evidence="1">
    <location>
        <begin position="170"/>
        <end position="191"/>
    </location>
</feature>
<feature type="transmembrane region" description="Helical" evidence="1">
    <location>
        <begin position="107"/>
        <end position="124"/>
    </location>
</feature>
<gene>
    <name evidence="2" type="ORF">ABID47_000489</name>
</gene>
<dbReference type="NCBIfam" id="TIGR02829">
    <property type="entry name" value="spore_III_AE"/>
    <property type="match status" value="1"/>
</dbReference>
<protein>
    <submittedName>
        <fullName evidence="2">Stage III sporulation protein AE</fullName>
    </submittedName>
</protein>
<name>A0ABV2EWI3_9BACL</name>
<evidence type="ECO:0000313" key="3">
    <source>
        <dbReference type="Proteomes" id="UP001549098"/>
    </source>
</evidence>
<keyword evidence="1" id="KW-0472">Membrane</keyword>
<accession>A0ABV2EWI3</accession>
<feature type="transmembrane region" description="Helical" evidence="1">
    <location>
        <begin position="12"/>
        <end position="30"/>
    </location>
</feature>
<feature type="transmembrane region" description="Helical" evidence="1">
    <location>
        <begin position="247"/>
        <end position="267"/>
    </location>
</feature>